<dbReference type="AlphaFoldDB" id="A0A0S1X8D3"/>
<accession>A0A0S1X8D3</accession>
<proteinExistence type="predicted"/>
<name>A0A0S1X8D3_THEBA</name>
<gene>
    <name evidence="1" type="ORF">TBCH5v1_0074</name>
</gene>
<evidence type="ECO:0000313" key="2">
    <source>
        <dbReference type="Proteomes" id="UP000066042"/>
    </source>
</evidence>
<dbReference type="RefSeq" id="WP_056933091.1">
    <property type="nucleotide sequence ID" value="NZ_CP013050.1"/>
</dbReference>
<dbReference type="NCBIfam" id="NF007788">
    <property type="entry name" value="PRK10481.1"/>
    <property type="match status" value="1"/>
</dbReference>
<dbReference type="Proteomes" id="UP000066042">
    <property type="component" value="Chromosome"/>
</dbReference>
<evidence type="ECO:0008006" key="3">
    <source>
        <dbReference type="Google" id="ProtNLM"/>
    </source>
</evidence>
<dbReference type="InterPro" id="IPR010843">
    <property type="entry name" value="Uncharacterised_AroM"/>
</dbReference>
<protein>
    <recommendedName>
        <fullName evidence="3">AroM family protein</fullName>
    </recommendedName>
</protein>
<dbReference type="STRING" id="55802.TBCH5v1_0074"/>
<dbReference type="Pfam" id="PF07302">
    <property type="entry name" value="AroM"/>
    <property type="match status" value="1"/>
</dbReference>
<organism evidence="1 2">
    <name type="scientific">Thermococcus barophilus</name>
    <dbReference type="NCBI Taxonomy" id="55802"/>
    <lineage>
        <taxon>Archaea</taxon>
        <taxon>Methanobacteriati</taxon>
        <taxon>Methanobacteriota</taxon>
        <taxon>Thermococci</taxon>
        <taxon>Thermococcales</taxon>
        <taxon>Thermococcaceae</taxon>
        <taxon>Thermococcus</taxon>
    </lineage>
</organism>
<evidence type="ECO:0000313" key="1">
    <source>
        <dbReference type="EMBL" id="ALM74054.1"/>
    </source>
</evidence>
<dbReference type="PATRIC" id="fig|55802.8.peg.73"/>
<sequence length="222" mass="24750">MKVGFVTIGQSPRVDVVPEIMPILGEDVEVLECGALDGLTLDEIRALAPKEGEYLLVTRLRDGTQVKLSRDKIVKRLQKCIDKLEKEVGVIGILCTGEFPELKSNKLLIEPSLLLLKTVEAISVRKLGVIIPDKKQIELTKRKWRDVVEEIKVEAVSPYTGNEEDLRRAAESVKDCDLIVLDCIGYSMKAKAIVRAVTGKPILLPRTLMARIIRELAEVLEL</sequence>
<reference evidence="1 2" key="1">
    <citation type="journal article" date="2016" name="Genome Announc.">
        <title>Complete genome sequence of the hyperthermophilic and piezophilic archaeon Thermococcus barophilus Ch5, capable of growth at the expense of hydrogenogenesis from carbon monoxide and formate.</title>
        <authorList>
            <person name="Oger P."/>
            <person name="Sokolova T.G."/>
            <person name="Kozhevnikova D.A."/>
            <person name="Taranov E.A."/>
            <person name="Vannier P."/>
            <person name="Lee H.S."/>
            <person name="Kwon K.K."/>
            <person name="Kang S.G."/>
            <person name="Lee J.H."/>
            <person name="Bonch-Osmolovskaya E.A."/>
            <person name="Lebedinsky A.V."/>
        </authorList>
    </citation>
    <scope>NUCLEOTIDE SEQUENCE [LARGE SCALE GENOMIC DNA]</scope>
    <source>
        <strain evidence="2">Ch5</strain>
    </source>
</reference>
<dbReference type="EMBL" id="CP013050">
    <property type="protein sequence ID" value="ALM74054.1"/>
    <property type="molecule type" value="Genomic_DNA"/>
</dbReference>
<dbReference type="GeneID" id="26135371"/>